<feature type="region of interest" description="Disordered" evidence="1">
    <location>
        <begin position="618"/>
        <end position="655"/>
    </location>
</feature>
<keyword evidence="5" id="KW-1185">Reference proteome</keyword>
<dbReference type="Proteomes" id="UP000012073">
    <property type="component" value="Unassembled WGS sequence"/>
</dbReference>
<feature type="compositionally biased region" description="Acidic residues" evidence="1">
    <location>
        <begin position="625"/>
        <end position="640"/>
    </location>
</feature>
<reference evidence="5" key="1">
    <citation type="journal article" date="2013" name="Proc. Natl. Acad. Sci. U.S.A.">
        <title>Genome structure and metabolic features in the red seaweed Chondrus crispus shed light on evolution of the Archaeplastida.</title>
        <authorList>
            <person name="Collen J."/>
            <person name="Porcel B."/>
            <person name="Carre W."/>
            <person name="Ball S.G."/>
            <person name="Chaparro C."/>
            <person name="Tonon T."/>
            <person name="Barbeyron T."/>
            <person name="Michel G."/>
            <person name="Noel B."/>
            <person name="Valentin K."/>
            <person name="Elias M."/>
            <person name="Artiguenave F."/>
            <person name="Arun A."/>
            <person name="Aury J.M."/>
            <person name="Barbosa-Neto J.F."/>
            <person name="Bothwell J.H."/>
            <person name="Bouget F.Y."/>
            <person name="Brillet L."/>
            <person name="Cabello-Hurtado F."/>
            <person name="Capella-Gutierrez S."/>
            <person name="Charrier B."/>
            <person name="Cladiere L."/>
            <person name="Cock J.M."/>
            <person name="Coelho S.M."/>
            <person name="Colleoni C."/>
            <person name="Czjzek M."/>
            <person name="Da Silva C."/>
            <person name="Delage L."/>
            <person name="Denoeud F."/>
            <person name="Deschamps P."/>
            <person name="Dittami S.M."/>
            <person name="Gabaldon T."/>
            <person name="Gachon C.M."/>
            <person name="Groisillier A."/>
            <person name="Herve C."/>
            <person name="Jabbari K."/>
            <person name="Katinka M."/>
            <person name="Kloareg B."/>
            <person name="Kowalczyk N."/>
            <person name="Labadie K."/>
            <person name="Leblanc C."/>
            <person name="Lopez P.J."/>
            <person name="McLachlan D.H."/>
            <person name="Meslet-Cladiere L."/>
            <person name="Moustafa A."/>
            <person name="Nehr Z."/>
            <person name="Nyvall Collen P."/>
            <person name="Panaud O."/>
            <person name="Partensky F."/>
            <person name="Poulain J."/>
            <person name="Rensing S.A."/>
            <person name="Rousvoal S."/>
            <person name="Samson G."/>
            <person name="Symeonidi A."/>
            <person name="Weissenbach J."/>
            <person name="Zambounis A."/>
            <person name="Wincker P."/>
            <person name="Boyen C."/>
        </authorList>
    </citation>
    <scope>NUCLEOTIDE SEQUENCE [LARGE SCALE GENOMIC DNA]</scope>
    <source>
        <strain evidence="5">cv. Stackhouse</strain>
    </source>
</reference>
<protein>
    <recommendedName>
        <fullName evidence="3">Tail specific protease domain-containing protein</fullName>
    </recommendedName>
</protein>
<evidence type="ECO:0000256" key="1">
    <source>
        <dbReference type="SAM" id="MobiDB-lite"/>
    </source>
</evidence>
<dbReference type="PANTHER" id="PTHR32060:SF22">
    <property type="entry name" value="CARBOXYL-TERMINAL-PROCESSING PEPTIDASE 3, CHLOROPLASTIC"/>
    <property type="match status" value="1"/>
</dbReference>
<sequence length="655" mass="73117">MVARCATFPILVTLLLFRVAHSIRCQHSKHCKTDDPKLLGLCAPRHRVCFTIPHPARQATEDDDHDDEDAPLFVSSSELIEEANADKLSVAAKRDVIDAVKTIYMNINPHRFLHENLLKIDFPAALDSIDITEEMTNVEFHENMMNAFQLMDDYHSVFVSPEPLRSSVATLGFVVAKFFEEGSRQRQYIVNDLLAELIPSNSSFGIGSELLLIDGVPIDKHVLTLGKNSPASNLAAQIDFGIFLVYFRYLSTDPIPFSPTVDIVYLTTEGIRKSITLPWFFAKLNTQEAADTMSHAVHPAAYQPLHGRPNRAVFSEADKRKLYEEVTAEPLDITTRVVENGRVPIEVSSEFTERFTAEVILTKSGLIGRFVIPDFGARVSLGLALEIARILRLMPLNGLIMDLRYNSGGDGDYAKVLAESLVSETVPPNPLTLRASQFLQDLLLSADTKNVTAEEFAPFPPLIRALNTSLAIGEQFTGPILDLYSSEFRERFVPRAYFGPVITLVDGMCYSAGDLYTSLQKDYGFSRVVGVSDNVGAGGASVYRYSQLAELFPQKIKKVESEFTTAFLRFFRSGTSKGAIVENFGIKPDVRYYPTRNDALSDDCDLYEFLGSMLKDMREEKDETGIEPEEFDATPEEEPTPEERPTLEEGETPEE</sequence>
<dbReference type="AlphaFoldDB" id="R7Q2W2"/>
<evidence type="ECO:0000259" key="3">
    <source>
        <dbReference type="Pfam" id="PF03572"/>
    </source>
</evidence>
<dbReference type="GeneID" id="17319607"/>
<dbReference type="InterPro" id="IPR029045">
    <property type="entry name" value="ClpP/crotonase-like_dom_sf"/>
</dbReference>
<dbReference type="GO" id="GO:0004175">
    <property type="term" value="F:endopeptidase activity"/>
    <property type="evidence" value="ECO:0007669"/>
    <property type="project" value="TreeGrafter"/>
</dbReference>
<keyword evidence="2" id="KW-0732">Signal</keyword>
<evidence type="ECO:0000256" key="2">
    <source>
        <dbReference type="SAM" id="SignalP"/>
    </source>
</evidence>
<dbReference type="RefSeq" id="XP_005711898.1">
    <property type="nucleotide sequence ID" value="XM_005711841.1"/>
</dbReference>
<dbReference type="EMBL" id="HG001460">
    <property type="protein sequence ID" value="CDF32233.1"/>
    <property type="molecule type" value="Genomic_DNA"/>
</dbReference>
<evidence type="ECO:0000313" key="4">
    <source>
        <dbReference type="EMBL" id="CDF32233.1"/>
    </source>
</evidence>
<dbReference type="InterPro" id="IPR005151">
    <property type="entry name" value="Tail-specific_protease"/>
</dbReference>
<dbReference type="Pfam" id="PF03572">
    <property type="entry name" value="Peptidase_S41"/>
    <property type="match status" value="1"/>
</dbReference>
<feature type="signal peptide" evidence="2">
    <location>
        <begin position="1"/>
        <end position="22"/>
    </location>
</feature>
<accession>R7Q2W2</accession>
<feature type="domain" description="Tail specific protease" evidence="3">
    <location>
        <begin position="371"/>
        <end position="548"/>
    </location>
</feature>
<dbReference type="Gramene" id="CDF32233">
    <property type="protein sequence ID" value="CDF32233"/>
    <property type="gene ID" value="CHC_T00007612001"/>
</dbReference>
<dbReference type="GO" id="GO:0006508">
    <property type="term" value="P:proteolysis"/>
    <property type="evidence" value="ECO:0007669"/>
    <property type="project" value="InterPro"/>
</dbReference>
<dbReference type="KEGG" id="ccp:CHC_T00007612001"/>
<dbReference type="PANTHER" id="PTHR32060">
    <property type="entry name" value="TAIL-SPECIFIC PROTEASE"/>
    <property type="match status" value="1"/>
</dbReference>
<gene>
    <name evidence="4" type="ORF">CHC_T00007612001</name>
</gene>
<name>R7Q2W2_CHOCR</name>
<dbReference type="STRING" id="2769.R7Q2W2"/>
<dbReference type="SUPFAM" id="SSF52096">
    <property type="entry name" value="ClpP/crotonase"/>
    <property type="match status" value="1"/>
</dbReference>
<proteinExistence type="predicted"/>
<organism evidence="4 5">
    <name type="scientific">Chondrus crispus</name>
    <name type="common">Carrageen Irish moss</name>
    <name type="synonym">Polymorpha crispa</name>
    <dbReference type="NCBI Taxonomy" id="2769"/>
    <lineage>
        <taxon>Eukaryota</taxon>
        <taxon>Rhodophyta</taxon>
        <taxon>Florideophyceae</taxon>
        <taxon>Rhodymeniophycidae</taxon>
        <taxon>Gigartinales</taxon>
        <taxon>Gigartinaceae</taxon>
        <taxon>Chondrus</taxon>
    </lineage>
</organism>
<feature type="chain" id="PRO_5004443110" description="Tail specific protease domain-containing protein" evidence="2">
    <location>
        <begin position="23"/>
        <end position="655"/>
    </location>
</feature>
<dbReference type="Gene3D" id="3.90.226.10">
    <property type="entry name" value="2-enoyl-CoA Hydratase, Chain A, domain 1"/>
    <property type="match status" value="1"/>
</dbReference>
<dbReference type="OrthoDB" id="2110690at2759"/>
<dbReference type="GO" id="GO:0008236">
    <property type="term" value="F:serine-type peptidase activity"/>
    <property type="evidence" value="ECO:0007669"/>
    <property type="project" value="InterPro"/>
</dbReference>
<evidence type="ECO:0000313" key="5">
    <source>
        <dbReference type="Proteomes" id="UP000012073"/>
    </source>
</evidence>